<reference evidence="2 3" key="1">
    <citation type="submission" date="2018-06" db="EMBL/GenBank/DDBJ databases">
        <authorList>
            <consortium name="Pathogen Informatics"/>
            <person name="Doyle S."/>
        </authorList>
    </citation>
    <scope>NUCLEOTIDE SEQUENCE [LARGE SCALE GENOMIC DNA]</scope>
    <source>
        <strain evidence="2 3">NCTC6133</strain>
    </source>
</reference>
<dbReference type="AlphaFoldDB" id="A0A380DHM1"/>
<feature type="transmembrane region" description="Helical" evidence="1">
    <location>
        <begin position="111"/>
        <end position="129"/>
    </location>
</feature>
<evidence type="ECO:0000256" key="1">
    <source>
        <dbReference type="SAM" id="Phobius"/>
    </source>
</evidence>
<dbReference type="GO" id="GO:0016829">
    <property type="term" value="F:lyase activity"/>
    <property type="evidence" value="ECO:0007669"/>
    <property type="project" value="UniProtKB-KW"/>
</dbReference>
<keyword evidence="1" id="KW-1133">Transmembrane helix</keyword>
<keyword evidence="2" id="KW-0456">Lyase</keyword>
<name>A0A380DHM1_STAAU</name>
<organism evidence="2 3">
    <name type="scientific">Staphylococcus aureus</name>
    <dbReference type="NCBI Taxonomy" id="1280"/>
    <lineage>
        <taxon>Bacteria</taxon>
        <taxon>Bacillati</taxon>
        <taxon>Bacillota</taxon>
        <taxon>Bacilli</taxon>
        <taxon>Bacillales</taxon>
        <taxon>Staphylococcaceae</taxon>
        <taxon>Staphylococcus</taxon>
    </lineage>
</organism>
<feature type="transmembrane region" description="Helical" evidence="1">
    <location>
        <begin position="78"/>
        <end position="99"/>
    </location>
</feature>
<dbReference type="Proteomes" id="UP000255091">
    <property type="component" value="Unassembled WGS sequence"/>
</dbReference>
<protein>
    <submittedName>
        <fullName evidence="2">UDP-D-quinovosamine 4-dehydrogenase</fullName>
        <ecNumber evidence="2">4.2.1.-</ecNumber>
    </submittedName>
</protein>
<keyword evidence="1" id="KW-0812">Transmembrane</keyword>
<proteinExistence type="predicted"/>
<keyword evidence="1" id="KW-0472">Membrane</keyword>
<dbReference type="EMBL" id="UHAP01000001">
    <property type="protein sequence ID" value="SUK28256.1"/>
    <property type="molecule type" value="Genomic_DNA"/>
</dbReference>
<dbReference type="EC" id="4.2.1.-" evidence="2"/>
<sequence length="130" mass="15462">MRITQKFRPFLMKDLFNDKKLRDYHEDMNGFISNAKLVVDDKKFLNECHNKIINRKDGLGYKQQMRGFMAHLSVKLRLLILALIDSLIVTFSVFVSYYILEPYFKNIFCQIINIGSYITIHIASYFSIYF</sequence>
<evidence type="ECO:0000313" key="2">
    <source>
        <dbReference type="EMBL" id="SUK28256.1"/>
    </source>
</evidence>
<accession>A0A380DHM1</accession>
<evidence type="ECO:0000313" key="3">
    <source>
        <dbReference type="Proteomes" id="UP000255091"/>
    </source>
</evidence>
<gene>
    <name evidence="2" type="ORF">NCTC6133_00135</name>
</gene>